<feature type="transmembrane region" description="Helical" evidence="8">
    <location>
        <begin position="157"/>
        <end position="180"/>
    </location>
</feature>
<evidence type="ECO:0000256" key="2">
    <source>
        <dbReference type="ARBA" id="ARBA00010145"/>
    </source>
</evidence>
<feature type="transmembrane region" description="Helical" evidence="8">
    <location>
        <begin position="6"/>
        <end position="23"/>
    </location>
</feature>
<dbReference type="Gene3D" id="1.20.1530.20">
    <property type="match status" value="1"/>
</dbReference>
<evidence type="ECO:0008006" key="11">
    <source>
        <dbReference type="Google" id="ProtNLM"/>
    </source>
</evidence>
<keyword evidence="7 8" id="KW-0472">Membrane</keyword>
<dbReference type="PANTHER" id="PTHR36838">
    <property type="entry name" value="AUXIN EFFLUX CARRIER FAMILY PROTEIN"/>
    <property type="match status" value="1"/>
</dbReference>
<reference evidence="9 10" key="1">
    <citation type="submission" date="2018-08" db="EMBL/GenBank/DDBJ databases">
        <title>A genome reference for cultivated species of the human gut microbiota.</title>
        <authorList>
            <person name="Zou Y."/>
            <person name="Xue W."/>
            <person name="Luo G."/>
        </authorList>
    </citation>
    <scope>NUCLEOTIDE SEQUENCE [LARGE SCALE GENOMIC DNA]</scope>
    <source>
        <strain evidence="9 10">AF24-29</strain>
    </source>
</reference>
<comment type="caution">
    <text evidence="9">The sequence shown here is derived from an EMBL/GenBank/DDBJ whole genome shotgun (WGS) entry which is preliminary data.</text>
</comment>
<dbReference type="InterPro" id="IPR004776">
    <property type="entry name" value="Mem_transp_PIN-like"/>
</dbReference>
<feature type="transmembrane region" description="Helical" evidence="8">
    <location>
        <begin position="224"/>
        <end position="249"/>
    </location>
</feature>
<dbReference type="EMBL" id="QRUP01000030">
    <property type="protein sequence ID" value="RGR67830.1"/>
    <property type="molecule type" value="Genomic_DNA"/>
</dbReference>
<feature type="transmembrane region" description="Helical" evidence="8">
    <location>
        <begin position="61"/>
        <end position="82"/>
    </location>
</feature>
<keyword evidence="4" id="KW-1003">Cell membrane</keyword>
<evidence type="ECO:0000256" key="8">
    <source>
        <dbReference type="SAM" id="Phobius"/>
    </source>
</evidence>
<comment type="subcellular location">
    <subcellularLocation>
        <location evidence="1">Cell membrane</location>
        <topology evidence="1">Multi-pass membrane protein</topology>
    </subcellularLocation>
</comment>
<feature type="transmembrane region" description="Helical" evidence="8">
    <location>
        <begin position="35"/>
        <end position="55"/>
    </location>
</feature>
<organism evidence="9 10">
    <name type="scientific">Holdemania filiformis</name>
    <dbReference type="NCBI Taxonomy" id="61171"/>
    <lineage>
        <taxon>Bacteria</taxon>
        <taxon>Bacillati</taxon>
        <taxon>Bacillota</taxon>
        <taxon>Erysipelotrichia</taxon>
        <taxon>Erysipelotrichales</taxon>
        <taxon>Erysipelotrichaceae</taxon>
        <taxon>Holdemania</taxon>
    </lineage>
</organism>
<keyword evidence="10" id="KW-1185">Reference proteome</keyword>
<feature type="transmembrane region" description="Helical" evidence="8">
    <location>
        <begin position="285"/>
        <end position="305"/>
    </location>
</feature>
<dbReference type="GeneID" id="83017004"/>
<dbReference type="PANTHER" id="PTHR36838:SF1">
    <property type="entry name" value="SLR1864 PROTEIN"/>
    <property type="match status" value="1"/>
</dbReference>
<evidence type="ECO:0000256" key="7">
    <source>
        <dbReference type="ARBA" id="ARBA00023136"/>
    </source>
</evidence>
<dbReference type="RefSeq" id="WP_117896167.1">
    <property type="nucleotide sequence ID" value="NZ_CABJCV010000030.1"/>
</dbReference>
<gene>
    <name evidence="9" type="ORF">DWY25_16540</name>
</gene>
<evidence type="ECO:0000256" key="4">
    <source>
        <dbReference type="ARBA" id="ARBA00022475"/>
    </source>
</evidence>
<dbReference type="AlphaFoldDB" id="A0A412FI63"/>
<feature type="transmembrane region" description="Helical" evidence="8">
    <location>
        <begin position="255"/>
        <end position="273"/>
    </location>
</feature>
<comment type="similarity">
    <text evidence="2">Belongs to the auxin efflux carrier (TC 2.A.69) family.</text>
</comment>
<evidence type="ECO:0000313" key="9">
    <source>
        <dbReference type="EMBL" id="RGR67830.1"/>
    </source>
</evidence>
<name>A0A412FI63_9FIRM</name>
<evidence type="ECO:0000256" key="6">
    <source>
        <dbReference type="ARBA" id="ARBA00022989"/>
    </source>
</evidence>
<dbReference type="Proteomes" id="UP000284178">
    <property type="component" value="Unassembled WGS sequence"/>
</dbReference>
<keyword evidence="6 8" id="KW-1133">Transmembrane helix</keyword>
<dbReference type="Pfam" id="PF03547">
    <property type="entry name" value="Mem_trans"/>
    <property type="match status" value="2"/>
</dbReference>
<proteinExistence type="inferred from homology"/>
<keyword evidence="3" id="KW-0813">Transport</keyword>
<sequence>MTTILINTQLTIVTYLIVGFLLSKTGLIDEHAQLFISNLTINVLLPASVFTSFLSGMSMDLLLSLGTILILAVGLEVFLSLASKTGGSRRFTPGQACVAHYGYLVSNGGLIGTPVIESLFGAVGVMCCNVFMIPTRILAFSAGESIFNPSLKRTPQAVLRSVATNKIIDVMALGLVMIYFNLSLPAPILTALQKIGGCLAPFSLILVGSLLAQRVKLTAPMIKNVAQITLIRLLVIPLAALGVCLALRLDFQTTAVITLLMGMPVGSSCASFAKKYRGDETFASAVVLTSTLLSTVTLVLLMKLIELAF</sequence>
<evidence type="ECO:0000313" key="10">
    <source>
        <dbReference type="Proteomes" id="UP000284178"/>
    </source>
</evidence>
<evidence type="ECO:0000256" key="1">
    <source>
        <dbReference type="ARBA" id="ARBA00004651"/>
    </source>
</evidence>
<protein>
    <recommendedName>
        <fullName evidence="11">AEC family transporter</fullName>
    </recommendedName>
</protein>
<dbReference type="GO" id="GO:0055085">
    <property type="term" value="P:transmembrane transport"/>
    <property type="evidence" value="ECO:0007669"/>
    <property type="project" value="InterPro"/>
</dbReference>
<feature type="transmembrane region" description="Helical" evidence="8">
    <location>
        <begin position="192"/>
        <end position="212"/>
    </location>
</feature>
<evidence type="ECO:0000256" key="5">
    <source>
        <dbReference type="ARBA" id="ARBA00022692"/>
    </source>
</evidence>
<accession>A0A412FI63</accession>
<dbReference type="InterPro" id="IPR038770">
    <property type="entry name" value="Na+/solute_symporter_sf"/>
</dbReference>
<keyword evidence="5 8" id="KW-0812">Transmembrane</keyword>
<evidence type="ECO:0000256" key="3">
    <source>
        <dbReference type="ARBA" id="ARBA00022448"/>
    </source>
</evidence>
<dbReference type="GO" id="GO:0005886">
    <property type="term" value="C:plasma membrane"/>
    <property type="evidence" value="ECO:0007669"/>
    <property type="project" value="UniProtKB-SubCell"/>
</dbReference>